<organism evidence="1 2">
    <name type="scientific">Populus trichocarpa</name>
    <name type="common">Western balsam poplar</name>
    <name type="synonym">Populus balsamifera subsp. trichocarpa</name>
    <dbReference type="NCBI Taxonomy" id="3694"/>
    <lineage>
        <taxon>Eukaryota</taxon>
        <taxon>Viridiplantae</taxon>
        <taxon>Streptophyta</taxon>
        <taxon>Embryophyta</taxon>
        <taxon>Tracheophyta</taxon>
        <taxon>Spermatophyta</taxon>
        <taxon>Magnoliopsida</taxon>
        <taxon>eudicotyledons</taxon>
        <taxon>Gunneridae</taxon>
        <taxon>Pentapetalae</taxon>
        <taxon>rosids</taxon>
        <taxon>fabids</taxon>
        <taxon>Malpighiales</taxon>
        <taxon>Salicaceae</taxon>
        <taxon>Saliceae</taxon>
        <taxon>Populus</taxon>
    </lineage>
</organism>
<keyword evidence="2" id="KW-1185">Reference proteome</keyword>
<name>A0ACC0T5V2_POPTR</name>
<evidence type="ECO:0000313" key="1">
    <source>
        <dbReference type="EMBL" id="KAI9396703.1"/>
    </source>
</evidence>
<evidence type="ECO:0000313" key="2">
    <source>
        <dbReference type="Proteomes" id="UP000006729"/>
    </source>
</evidence>
<comment type="caution">
    <text evidence="1">The sequence shown here is derived from an EMBL/GenBank/DDBJ whole genome shotgun (WGS) entry which is preliminary data.</text>
</comment>
<accession>A0ACC0T5V2</accession>
<dbReference type="EMBL" id="CM009293">
    <property type="protein sequence ID" value="KAI9396703.1"/>
    <property type="molecule type" value="Genomic_DNA"/>
</dbReference>
<dbReference type="Proteomes" id="UP000006729">
    <property type="component" value="Chromosome 4"/>
</dbReference>
<protein>
    <submittedName>
        <fullName evidence="1">Uncharacterized protein</fullName>
    </submittedName>
</protein>
<proteinExistence type="predicted"/>
<sequence>MMSLKLRNRTLSSLCVLTNFPSIVAHLEFFFTPFALLKNLQIGVVNIQPATKTRC</sequence>
<reference evidence="1 2" key="1">
    <citation type="journal article" date="2006" name="Science">
        <title>The genome of black cottonwood, Populus trichocarpa (Torr. &amp; Gray).</title>
        <authorList>
            <person name="Tuskan G.A."/>
            <person name="Difazio S."/>
            <person name="Jansson S."/>
            <person name="Bohlmann J."/>
            <person name="Grigoriev I."/>
            <person name="Hellsten U."/>
            <person name="Putnam N."/>
            <person name="Ralph S."/>
            <person name="Rombauts S."/>
            <person name="Salamov A."/>
            <person name="Schein J."/>
            <person name="Sterck L."/>
            <person name="Aerts A."/>
            <person name="Bhalerao R.R."/>
            <person name="Bhalerao R.P."/>
            <person name="Blaudez D."/>
            <person name="Boerjan W."/>
            <person name="Brun A."/>
            <person name="Brunner A."/>
            <person name="Busov V."/>
            <person name="Campbell M."/>
            <person name="Carlson J."/>
            <person name="Chalot M."/>
            <person name="Chapman J."/>
            <person name="Chen G.L."/>
            <person name="Cooper D."/>
            <person name="Coutinho P.M."/>
            <person name="Couturier J."/>
            <person name="Covert S."/>
            <person name="Cronk Q."/>
            <person name="Cunningham R."/>
            <person name="Davis J."/>
            <person name="Degroeve S."/>
            <person name="Dejardin A."/>
            <person name="Depamphilis C."/>
            <person name="Detter J."/>
            <person name="Dirks B."/>
            <person name="Dubchak I."/>
            <person name="Duplessis S."/>
            <person name="Ehlting J."/>
            <person name="Ellis B."/>
            <person name="Gendler K."/>
            <person name="Goodstein D."/>
            <person name="Gribskov M."/>
            <person name="Grimwood J."/>
            <person name="Groover A."/>
            <person name="Gunter L."/>
            <person name="Hamberger B."/>
            <person name="Heinze B."/>
            <person name="Helariutta Y."/>
            <person name="Henrissat B."/>
            <person name="Holligan D."/>
            <person name="Holt R."/>
            <person name="Huang W."/>
            <person name="Islam-Faridi N."/>
            <person name="Jones S."/>
            <person name="Jones-Rhoades M."/>
            <person name="Jorgensen R."/>
            <person name="Joshi C."/>
            <person name="Kangasjarvi J."/>
            <person name="Karlsson J."/>
            <person name="Kelleher C."/>
            <person name="Kirkpatrick R."/>
            <person name="Kirst M."/>
            <person name="Kohler A."/>
            <person name="Kalluri U."/>
            <person name="Larimer F."/>
            <person name="Leebens-Mack J."/>
            <person name="Leple J.C."/>
            <person name="Locascio P."/>
            <person name="Lou Y."/>
            <person name="Lucas S."/>
            <person name="Martin F."/>
            <person name="Montanini B."/>
            <person name="Napoli C."/>
            <person name="Nelson D.R."/>
            <person name="Nelson C."/>
            <person name="Nieminen K."/>
            <person name="Nilsson O."/>
            <person name="Pereda V."/>
            <person name="Peter G."/>
            <person name="Philippe R."/>
            <person name="Pilate G."/>
            <person name="Poliakov A."/>
            <person name="Razumovskaya J."/>
            <person name="Richardson P."/>
            <person name="Rinaldi C."/>
            <person name="Ritland K."/>
            <person name="Rouze P."/>
            <person name="Ryaboy D."/>
            <person name="Schmutz J."/>
            <person name="Schrader J."/>
            <person name="Segerman B."/>
            <person name="Shin H."/>
            <person name="Siddiqui A."/>
            <person name="Sterky F."/>
            <person name="Terry A."/>
            <person name="Tsai C.J."/>
            <person name="Uberbacher E."/>
            <person name="Unneberg P."/>
            <person name="Vahala J."/>
            <person name="Wall K."/>
            <person name="Wessler S."/>
            <person name="Yang G."/>
            <person name="Yin T."/>
            <person name="Douglas C."/>
            <person name="Marra M."/>
            <person name="Sandberg G."/>
            <person name="Van de Peer Y."/>
            <person name="Rokhsar D."/>
        </authorList>
    </citation>
    <scope>NUCLEOTIDE SEQUENCE [LARGE SCALE GENOMIC DNA]</scope>
    <source>
        <strain evidence="2">cv. Nisqually</strain>
    </source>
</reference>
<gene>
    <name evidence="1" type="ORF">POPTR_004G174850v4</name>
</gene>